<dbReference type="NCBIfam" id="TIGR00755">
    <property type="entry name" value="ksgA"/>
    <property type="match status" value="1"/>
</dbReference>
<evidence type="ECO:0000256" key="3">
    <source>
        <dbReference type="ARBA" id="ARBA00022603"/>
    </source>
</evidence>
<keyword evidence="1 7" id="KW-0963">Cytoplasm</keyword>
<dbReference type="HAMAP" id="MF_00607">
    <property type="entry name" value="16SrRNA_methyltr_A"/>
    <property type="match status" value="1"/>
</dbReference>
<dbReference type="EMBL" id="JAGHKO010000001">
    <property type="protein sequence ID" value="MBO9200327.1"/>
    <property type="molecule type" value="Genomic_DNA"/>
</dbReference>
<dbReference type="Proteomes" id="UP000677244">
    <property type="component" value="Unassembled WGS sequence"/>
</dbReference>
<dbReference type="InterPro" id="IPR020598">
    <property type="entry name" value="rRNA_Ade_methylase_Trfase_N"/>
</dbReference>
<organism evidence="10 11">
    <name type="scientific">Niastella soli</name>
    <dbReference type="NCBI Taxonomy" id="2821487"/>
    <lineage>
        <taxon>Bacteria</taxon>
        <taxon>Pseudomonadati</taxon>
        <taxon>Bacteroidota</taxon>
        <taxon>Chitinophagia</taxon>
        <taxon>Chitinophagales</taxon>
        <taxon>Chitinophagaceae</taxon>
        <taxon>Niastella</taxon>
    </lineage>
</organism>
<evidence type="ECO:0000256" key="2">
    <source>
        <dbReference type="ARBA" id="ARBA00022552"/>
    </source>
</evidence>
<dbReference type="PANTHER" id="PTHR11727:SF7">
    <property type="entry name" value="DIMETHYLADENOSINE TRANSFERASE-RELATED"/>
    <property type="match status" value="1"/>
</dbReference>
<comment type="caution">
    <text evidence="10">The sequence shown here is derived from an EMBL/GenBank/DDBJ whole genome shotgun (WGS) entry which is preliminary data.</text>
</comment>
<gene>
    <name evidence="7 10" type="primary">rsmA</name>
    <name evidence="7" type="synonym">ksgA</name>
    <name evidence="10" type="ORF">J7I42_08660</name>
</gene>
<name>A0ABS3YQZ3_9BACT</name>
<evidence type="ECO:0000256" key="6">
    <source>
        <dbReference type="ARBA" id="ARBA00022884"/>
    </source>
</evidence>
<proteinExistence type="inferred from homology"/>
<keyword evidence="2 7" id="KW-0698">rRNA processing</keyword>
<dbReference type="RefSeq" id="WP_209138375.1">
    <property type="nucleotide sequence ID" value="NZ_JAGHKO010000001.1"/>
</dbReference>
<comment type="subcellular location">
    <subcellularLocation>
        <location evidence="7">Cytoplasm</location>
    </subcellularLocation>
</comment>
<feature type="domain" description="Ribosomal RNA adenine methylase transferase N-terminal" evidence="9">
    <location>
        <begin position="58"/>
        <end position="226"/>
    </location>
</feature>
<dbReference type="Gene3D" id="3.40.50.150">
    <property type="entry name" value="Vaccinia Virus protein VP39"/>
    <property type="match status" value="1"/>
</dbReference>
<evidence type="ECO:0000256" key="5">
    <source>
        <dbReference type="ARBA" id="ARBA00022691"/>
    </source>
</evidence>
<dbReference type="Gene3D" id="1.10.8.100">
    <property type="entry name" value="Ribosomal RNA adenine dimethylase-like, domain 2"/>
    <property type="match status" value="1"/>
</dbReference>
<keyword evidence="6 7" id="KW-0694">RNA-binding</keyword>
<feature type="binding site" evidence="7 8">
    <location>
        <position position="124"/>
    </location>
    <ligand>
        <name>S-adenosyl-L-methionine</name>
        <dbReference type="ChEBI" id="CHEBI:59789"/>
    </ligand>
</feature>
<sequence length="290" mass="33408">MGKRQSAIRDAARYQPLQRCHPINRLVDLLTPSTSSYLRPVYTLKKSLGQHFLKDENICHKIVQALQEHPFQRLLEVGPGGGALTKYLLQLPNIEFKCVELDEEKVNWLLQQYPDLQSKIIHQDFLTVDQPYSEPFTVVGNFPYNISSQILFKVLEWKGSVQVVVGMFQKEVAQRVAAREGNKVYGILSVLVQAYFDVEYLFEVSENAFNPPPKVKSAVIRLTPRQNIPDMKSERSFFVLVKTAFNQRRKTLRNAVKSLYTPEALQDPIFDKRAEQLTVNDFARLTFSMK</sequence>
<evidence type="ECO:0000256" key="4">
    <source>
        <dbReference type="ARBA" id="ARBA00022679"/>
    </source>
</evidence>
<evidence type="ECO:0000259" key="9">
    <source>
        <dbReference type="SMART" id="SM00650"/>
    </source>
</evidence>
<dbReference type="InterPro" id="IPR029063">
    <property type="entry name" value="SAM-dependent_MTases_sf"/>
</dbReference>
<evidence type="ECO:0000313" key="11">
    <source>
        <dbReference type="Proteomes" id="UP000677244"/>
    </source>
</evidence>
<feature type="binding site" evidence="7 8">
    <location>
        <position position="53"/>
    </location>
    <ligand>
        <name>S-adenosyl-L-methionine</name>
        <dbReference type="ChEBI" id="CHEBI:59789"/>
    </ligand>
</feature>
<comment type="function">
    <text evidence="7">Specifically dimethylates two adjacent adenosines (A1518 and A1519) in the loop of a conserved hairpin near the 3'-end of 16S rRNA in the 30S particle. May play a critical role in biogenesis of 30S subunits.</text>
</comment>
<feature type="binding site" evidence="7 8">
    <location>
        <position position="51"/>
    </location>
    <ligand>
        <name>S-adenosyl-L-methionine</name>
        <dbReference type="ChEBI" id="CHEBI:59789"/>
    </ligand>
</feature>
<dbReference type="SUPFAM" id="SSF53335">
    <property type="entry name" value="S-adenosyl-L-methionine-dependent methyltransferases"/>
    <property type="match status" value="1"/>
</dbReference>
<dbReference type="Pfam" id="PF00398">
    <property type="entry name" value="RrnaAD"/>
    <property type="match status" value="1"/>
</dbReference>
<dbReference type="PROSITE" id="PS01131">
    <property type="entry name" value="RRNA_A_DIMETH"/>
    <property type="match status" value="1"/>
</dbReference>
<dbReference type="SMART" id="SM00650">
    <property type="entry name" value="rADc"/>
    <property type="match status" value="1"/>
</dbReference>
<comment type="catalytic activity">
    <reaction evidence="7">
        <text>adenosine(1518)/adenosine(1519) in 16S rRNA + 4 S-adenosyl-L-methionine = N(6)-dimethyladenosine(1518)/N(6)-dimethyladenosine(1519) in 16S rRNA + 4 S-adenosyl-L-homocysteine + 4 H(+)</text>
        <dbReference type="Rhea" id="RHEA:19609"/>
        <dbReference type="Rhea" id="RHEA-COMP:10232"/>
        <dbReference type="Rhea" id="RHEA-COMP:10233"/>
        <dbReference type="ChEBI" id="CHEBI:15378"/>
        <dbReference type="ChEBI" id="CHEBI:57856"/>
        <dbReference type="ChEBI" id="CHEBI:59789"/>
        <dbReference type="ChEBI" id="CHEBI:74411"/>
        <dbReference type="ChEBI" id="CHEBI:74493"/>
        <dbReference type="EC" id="2.1.1.182"/>
    </reaction>
</comment>
<keyword evidence="5 7" id="KW-0949">S-adenosyl-L-methionine</keyword>
<dbReference type="InterPro" id="IPR020596">
    <property type="entry name" value="rRNA_Ade_Mease_Trfase_CS"/>
</dbReference>
<keyword evidence="11" id="KW-1185">Reference proteome</keyword>
<dbReference type="CDD" id="cd02440">
    <property type="entry name" value="AdoMet_MTases"/>
    <property type="match status" value="1"/>
</dbReference>
<evidence type="ECO:0000256" key="7">
    <source>
        <dbReference type="HAMAP-Rule" id="MF_00607"/>
    </source>
</evidence>
<dbReference type="InterPro" id="IPR023165">
    <property type="entry name" value="rRNA_Ade_diMease-like_C"/>
</dbReference>
<protein>
    <recommendedName>
        <fullName evidence="7">Ribosomal RNA small subunit methyltransferase A</fullName>
        <ecNumber evidence="7">2.1.1.182</ecNumber>
    </recommendedName>
    <alternativeName>
        <fullName evidence="7">16S rRNA (adenine(1518)-N(6)/adenine(1519)-N(6))-dimethyltransferase</fullName>
    </alternativeName>
    <alternativeName>
        <fullName evidence="7">16S rRNA dimethyladenosine transferase</fullName>
    </alternativeName>
    <alternativeName>
        <fullName evidence="7">16S rRNA dimethylase</fullName>
    </alternativeName>
    <alternativeName>
        <fullName evidence="7">S-adenosylmethionine-6-N', N'-adenosyl(rRNA) dimethyltransferase</fullName>
    </alternativeName>
</protein>
<dbReference type="PROSITE" id="PS51689">
    <property type="entry name" value="SAM_RNA_A_N6_MT"/>
    <property type="match status" value="1"/>
</dbReference>
<comment type="similarity">
    <text evidence="7">Belongs to the class I-like SAM-binding methyltransferase superfamily. rRNA adenine N(6)-methyltransferase family. RsmA subfamily.</text>
</comment>
<dbReference type="EC" id="2.1.1.182" evidence="7"/>
<evidence type="ECO:0000256" key="8">
    <source>
        <dbReference type="PROSITE-ProRule" id="PRU01026"/>
    </source>
</evidence>
<feature type="binding site" evidence="7 8">
    <location>
        <position position="141"/>
    </location>
    <ligand>
        <name>S-adenosyl-L-methionine</name>
        <dbReference type="ChEBI" id="CHEBI:59789"/>
    </ligand>
</feature>
<evidence type="ECO:0000256" key="1">
    <source>
        <dbReference type="ARBA" id="ARBA00022490"/>
    </source>
</evidence>
<feature type="binding site" evidence="7 8">
    <location>
        <position position="100"/>
    </location>
    <ligand>
        <name>S-adenosyl-L-methionine</name>
        <dbReference type="ChEBI" id="CHEBI:59789"/>
    </ligand>
</feature>
<reference evidence="10 11" key="1">
    <citation type="submission" date="2021-03" db="EMBL/GenBank/DDBJ databases">
        <title>Assistant Professor.</title>
        <authorList>
            <person name="Huq M.A."/>
        </authorList>
    </citation>
    <scope>NUCLEOTIDE SEQUENCE [LARGE SCALE GENOMIC DNA]</scope>
    <source>
        <strain evidence="10 11">MAH-29</strain>
    </source>
</reference>
<dbReference type="InterPro" id="IPR001737">
    <property type="entry name" value="KsgA/Erm"/>
</dbReference>
<evidence type="ECO:0000313" key="10">
    <source>
        <dbReference type="EMBL" id="MBO9200327.1"/>
    </source>
</evidence>
<accession>A0ABS3YQZ3</accession>
<feature type="binding site" evidence="7 8">
    <location>
        <position position="78"/>
    </location>
    <ligand>
        <name>S-adenosyl-L-methionine</name>
        <dbReference type="ChEBI" id="CHEBI:59789"/>
    </ligand>
</feature>
<keyword evidence="3 7" id="KW-0489">Methyltransferase</keyword>
<keyword evidence="4 7" id="KW-0808">Transferase</keyword>
<dbReference type="InterPro" id="IPR011530">
    <property type="entry name" value="rRNA_adenine_dimethylase"/>
</dbReference>
<dbReference type="GO" id="GO:0052908">
    <property type="term" value="F:16S rRNA (adenine(1518)-N(6)/adenine(1519)-N(6))-dimethyltransferase activity"/>
    <property type="evidence" value="ECO:0007669"/>
    <property type="project" value="UniProtKB-EC"/>
</dbReference>
<dbReference type="PANTHER" id="PTHR11727">
    <property type="entry name" value="DIMETHYLADENOSINE TRANSFERASE"/>
    <property type="match status" value="1"/>
</dbReference>